<proteinExistence type="predicted"/>
<dbReference type="AlphaFoldDB" id="A0A816DNM5"/>
<gene>
    <name evidence="2" type="ORF">XAT740_LOCUS52362</name>
</gene>
<feature type="signal peptide" evidence="1">
    <location>
        <begin position="1"/>
        <end position="21"/>
    </location>
</feature>
<dbReference type="InterPro" id="IPR035940">
    <property type="entry name" value="CAP_sf"/>
</dbReference>
<dbReference type="Proteomes" id="UP000663828">
    <property type="component" value="Unassembled WGS sequence"/>
</dbReference>
<sequence>MRVLIGILAVTIFLSSPYTNGYRSNARLNTNKHNHLELNLRRILHQLRYKDDELNNMAQAYADKLAEIDGLNAKHSSGKVVWKGSTRLDVVRAVSPTNQFFVVAQHMPGGNMDHEYANNVQREC</sequence>
<protein>
    <submittedName>
        <fullName evidence="2">Uncharacterized protein</fullName>
    </submittedName>
</protein>
<name>A0A816DNM5_ADIRI</name>
<comment type="caution">
    <text evidence="2">The sequence shown here is derived from an EMBL/GenBank/DDBJ whole genome shotgun (WGS) entry which is preliminary data.</text>
</comment>
<dbReference type="SUPFAM" id="SSF55797">
    <property type="entry name" value="PR-1-like"/>
    <property type="match status" value="1"/>
</dbReference>
<keyword evidence="1" id="KW-0732">Signal</keyword>
<organism evidence="2 3">
    <name type="scientific">Adineta ricciae</name>
    <name type="common">Rotifer</name>
    <dbReference type="NCBI Taxonomy" id="249248"/>
    <lineage>
        <taxon>Eukaryota</taxon>
        <taxon>Metazoa</taxon>
        <taxon>Spiralia</taxon>
        <taxon>Gnathifera</taxon>
        <taxon>Rotifera</taxon>
        <taxon>Eurotatoria</taxon>
        <taxon>Bdelloidea</taxon>
        <taxon>Adinetida</taxon>
        <taxon>Adinetidae</taxon>
        <taxon>Adineta</taxon>
    </lineage>
</organism>
<reference evidence="2" key="1">
    <citation type="submission" date="2021-02" db="EMBL/GenBank/DDBJ databases">
        <authorList>
            <person name="Nowell W R."/>
        </authorList>
    </citation>
    <scope>NUCLEOTIDE SEQUENCE</scope>
</reference>
<evidence type="ECO:0000313" key="2">
    <source>
        <dbReference type="EMBL" id="CAF1635299.1"/>
    </source>
</evidence>
<feature type="chain" id="PRO_5032982031" evidence="1">
    <location>
        <begin position="22"/>
        <end position="124"/>
    </location>
</feature>
<keyword evidence="3" id="KW-1185">Reference proteome</keyword>
<evidence type="ECO:0000256" key="1">
    <source>
        <dbReference type="SAM" id="SignalP"/>
    </source>
</evidence>
<dbReference type="EMBL" id="CAJNOR010008608">
    <property type="protein sequence ID" value="CAF1635299.1"/>
    <property type="molecule type" value="Genomic_DNA"/>
</dbReference>
<evidence type="ECO:0000313" key="3">
    <source>
        <dbReference type="Proteomes" id="UP000663828"/>
    </source>
</evidence>
<accession>A0A816DNM5</accession>